<feature type="region of interest" description="Disordered" evidence="1">
    <location>
        <begin position="109"/>
        <end position="232"/>
    </location>
</feature>
<dbReference type="EMBL" id="LR797178">
    <property type="protein sequence ID" value="CAB4191709.1"/>
    <property type="molecule type" value="Genomic_DNA"/>
</dbReference>
<evidence type="ECO:0000313" key="2">
    <source>
        <dbReference type="EMBL" id="CAB4191709.1"/>
    </source>
</evidence>
<gene>
    <name evidence="2" type="ORF">UFOVP1229_100</name>
</gene>
<protein>
    <submittedName>
        <fullName evidence="2">Uncharacterized protein</fullName>
    </submittedName>
</protein>
<sequence>MSRPYAFDDEDNDFTQSQQPDRDAAFKPMDIQKPRGFDDVKAGANSEFRAFGESAKKLTTAADAIKAAVESLKSGLEDALGDKAGIPAVKTDTTGATLDDVVDAIKNIKLAPADNKFDGPKSSKPDRSEPKLQQAQTPRPVPIQPKEFQTPGLKPVEPREFSGPELAKMTPREFSGPELTAEPPQEKLTPPVLQKREVEKPTFPENAKSDPREFKMKEPSFDSHGLIPGKDTTQDRVNVKAKSGEFIVRPEAVKAIGLRKLEEFNSLKQKPPEFHARGGLVGKDRPAVAFKTPERQPKAYSVGGIVASVIGGGVAGSHQSRPNEIGRSVVAGAFEGGMAGGPLGAATGAVVAGFKAVSATAKESAERLGKFNAGIATANAKANYRQITGNVQRADFLSPQLSRFTDVNSKLSQSGQNLEALFLKFGLRAVVPILEAMQKGIETYGGAISEHIAKMLEGMAAIVEVMGGLPGIGGSAADAAKMLDAMAGDIREMNFRGKNPDIKGGMDKFMKEFLDGHGMDDSKDAWGGPNGGGNQFRAVSEEDNALIRDIANRSF</sequence>
<reference evidence="2" key="1">
    <citation type="submission" date="2020-05" db="EMBL/GenBank/DDBJ databases">
        <authorList>
            <person name="Chiriac C."/>
            <person name="Salcher M."/>
            <person name="Ghai R."/>
            <person name="Kavagutti S V."/>
        </authorList>
    </citation>
    <scope>NUCLEOTIDE SEQUENCE</scope>
</reference>
<accession>A0A6J5R474</accession>
<feature type="compositionally biased region" description="Basic and acidic residues" evidence="1">
    <location>
        <begin position="194"/>
        <end position="221"/>
    </location>
</feature>
<evidence type="ECO:0000256" key="1">
    <source>
        <dbReference type="SAM" id="MobiDB-lite"/>
    </source>
</evidence>
<feature type="region of interest" description="Disordered" evidence="1">
    <location>
        <begin position="1"/>
        <end position="38"/>
    </location>
</feature>
<feature type="compositionally biased region" description="Basic and acidic residues" evidence="1">
    <location>
        <begin position="115"/>
        <end position="130"/>
    </location>
</feature>
<organism evidence="2">
    <name type="scientific">uncultured Caudovirales phage</name>
    <dbReference type="NCBI Taxonomy" id="2100421"/>
    <lineage>
        <taxon>Viruses</taxon>
        <taxon>Duplodnaviria</taxon>
        <taxon>Heunggongvirae</taxon>
        <taxon>Uroviricota</taxon>
        <taxon>Caudoviricetes</taxon>
        <taxon>Peduoviridae</taxon>
        <taxon>Maltschvirus</taxon>
        <taxon>Maltschvirus maltsch</taxon>
    </lineage>
</organism>
<proteinExistence type="predicted"/>
<name>A0A6J5R474_9CAUD</name>
<feature type="compositionally biased region" description="Basic and acidic residues" evidence="1">
    <location>
        <begin position="20"/>
        <end position="38"/>
    </location>
</feature>